<sequence>MSTPSMTLFHAAASPFVRKVRVLLHETGQAERVALHPVDLSPIKTDAELNLGNPAGKIPALRLEDGTVLHDSRVIVEFLDHQHVGNPLIPREGPARWRRLTLASLADAIMDAAVVARYETFLRPEDKRWTPWVDAQQDKIRRALAHLEDEHLAELASVFDVAAIGVACALGYIDLRLPDLGWRERQPNLAAWYAEVSQRESMLKTAPSVA</sequence>
<dbReference type="PANTHER" id="PTHR43968:SF6">
    <property type="entry name" value="GLUTATHIONE S-TRANSFERASE OMEGA"/>
    <property type="match status" value="1"/>
</dbReference>
<proteinExistence type="predicted"/>
<dbReference type="PANTHER" id="PTHR43968">
    <property type="match status" value="1"/>
</dbReference>
<dbReference type="PROSITE" id="PS50404">
    <property type="entry name" value="GST_NTER"/>
    <property type="match status" value="1"/>
</dbReference>
<dbReference type="Gene3D" id="3.40.30.10">
    <property type="entry name" value="Glutaredoxin"/>
    <property type="match status" value="1"/>
</dbReference>
<evidence type="ECO:0000259" key="1">
    <source>
        <dbReference type="PROSITE" id="PS50404"/>
    </source>
</evidence>
<name>A0A9X8EE85_PSEPU</name>
<dbReference type="SUPFAM" id="SSF52833">
    <property type="entry name" value="Thioredoxin-like"/>
    <property type="match status" value="1"/>
</dbReference>
<evidence type="ECO:0000313" key="3">
    <source>
        <dbReference type="Proteomes" id="UP000269115"/>
    </source>
</evidence>
<dbReference type="Gene3D" id="1.20.1050.10">
    <property type="match status" value="1"/>
</dbReference>
<dbReference type="CDD" id="cd03205">
    <property type="entry name" value="GST_C_6"/>
    <property type="match status" value="1"/>
</dbReference>
<dbReference type="AlphaFoldDB" id="A0A9X8EE85"/>
<gene>
    <name evidence="2" type="ORF">EDF85_4349</name>
</gene>
<evidence type="ECO:0000313" key="2">
    <source>
        <dbReference type="EMBL" id="ROQ46509.1"/>
    </source>
</evidence>
<dbReference type="CDD" id="cd03049">
    <property type="entry name" value="GST_N_3"/>
    <property type="match status" value="1"/>
</dbReference>
<dbReference type="Proteomes" id="UP000269115">
    <property type="component" value="Unassembled WGS sequence"/>
</dbReference>
<organism evidence="2 3">
    <name type="scientific">Pseudomonas putida</name>
    <name type="common">Arthrobacter siderocapsulatus</name>
    <dbReference type="NCBI Taxonomy" id="303"/>
    <lineage>
        <taxon>Bacteria</taxon>
        <taxon>Pseudomonadati</taxon>
        <taxon>Pseudomonadota</taxon>
        <taxon>Gammaproteobacteria</taxon>
        <taxon>Pseudomonadales</taxon>
        <taxon>Pseudomonadaceae</taxon>
        <taxon>Pseudomonas</taxon>
    </lineage>
</organism>
<protein>
    <submittedName>
        <fullName evidence="2">Glutathione S-transferase</fullName>
    </submittedName>
</protein>
<dbReference type="RefSeq" id="WP_054915994.1">
    <property type="nucleotide sequence ID" value="NZ_RJUR01000016.1"/>
</dbReference>
<dbReference type="SUPFAM" id="SSF47616">
    <property type="entry name" value="GST C-terminal domain-like"/>
    <property type="match status" value="1"/>
</dbReference>
<accession>A0A9X8EE85</accession>
<dbReference type="EMBL" id="RJUR01000016">
    <property type="protein sequence ID" value="ROQ46509.1"/>
    <property type="molecule type" value="Genomic_DNA"/>
</dbReference>
<dbReference type="Pfam" id="PF13410">
    <property type="entry name" value="GST_C_2"/>
    <property type="match status" value="1"/>
</dbReference>
<comment type="caution">
    <text evidence="2">The sequence shown here is derived from an EMBL/GenBank/DDBJ whole genome shotgun (WGS) entry which is preliminary data.</text>
</comment>
<dbReference type="InterPro" id="IPR036282">
    <property type="entry name" value="Glutathione-S-Trfase_C_sf"/>
</dbReference>
<dbReference type="InterPro" id="IPR050983">
    <property type="entry name" value="GST_Omega/HSP26"/>
</dbReference>
<dbReference type="InterPro" id="IPR036249">
    <property type="entry name" value="Thioredoxin-like_sf"/>
</dbReference>
<dbReference type="GeneID" id="87483555"/>
<feature type="domain" description="GST N-terminal" evidence="1">
    <location>
        <begin position="4"/>
        <end position="87"/>
    </location>
</feature>
<dbReference type="InterPro" id="IPR004045">
    <property type="entry name" value="Glutathione_S-Trfase_N"/>
</dbReference>
<dbReference type="GO" id="GO:0005737">
    <property type="term" value="C:cytoplasm"/>
    <property type="evidence" value="ECO:0007669"/>
    <property type="project" value="TreeGrafter"/>
</dbReference>
<dbReference type="Pfam" id="PF13417">
    <property type="entry name" value="GST_N_3"/>
    <property type="match status" value="1"/>
</dbReference>
<reference evidence="2 3" key="1">
    <citation type="submission" date="2018-11" db="EMBL/GenBank/DDBJ databases">
        <title>Genomic analyses of the natural microbiome of Caenorhabditis elegans.</title>
        <authorList>
            <person name="Samuel B."/>
        </authorList>
    </citation>
    <scope>NUCLEOTIDE SEQUENCE [LARGE SCALE GENOMIC DNA]</scope>
    <source>
        <strain evidence="2 3">BIGb0473</strain>
    </source>
</reference>